<keyword evidence="2" id="KW-0597">Phosphoprotein</keyword>
<proteinExistence type="predicted"/>
<dbReference type="SUPFAM" id="SSF52113">
    <property type="entry name" value="BRCT domain"/>
    <property type="match status" value="1"/>
</dbReference>
<organism evidence="8 9">
    <name type="scientific">Cryptotermes secundus</name>
    <dbReference type="NCBI Taxonomy" id="105785"/>
    <lineage>
        <taxon>Eukaryota</taxon>
        <taxon>Metazoa</taxon>
        <taxon>Ecdysozoa</taxon>
        <taxon>Arthropoda</taxon>
        <taxon>Hexapoda</taxon>
        <taxon>Insecta</taxon>
        <taxon>Pterygota</taxon>
        <taxon>Neoptera</taxon>
        <taxon>Polyneoptera</taxon>
        <taxon>Dictyoptera</taxon>
        <taxon>Blattodea</taxon>
        <taxon>Blattoidea</taxon>
        <taxon>Termitoidae</taxon>
        <taxon>Kalotermitidae</taxon>
        <taxon>Cryptotermitinae</taxon>
        <taxon>Cryptotermes</taxon>
    </lineage>
</organism>
<keyword evidence="5" id="KW-0539">Nucleus</keyword>
<dbReference type="InterPro" id="IPR001357">
    <property type="entry name" value="BRCT_dom"/>
</dbReference>
<evidence type="ECO:0000313" key="9">
    <source>
        <dbReference type="Proteomes" id="UP000235965"/>
    </source>
</evidence>
<feature type="compositionally biased region" description="Polar residues" evidence="6">
    <location>
        <begin position="190"/>
        <end position="201"/>
    </location>
</feature>
<sequence length="496" mass="55359">TNSVSHQQNVSLRKSARLSKGDNAVTSVIDPPKIESPQRTTRQNDRKKVRTNVQKRKNEEIFTELSSKRSKRENKVFPVDKSPRNSTDKCSPKTSKRVLNTDESFEGVSEFSTRASSRKGTQTASVCLMQEHSAFVTSSSTAERENKKQRTVLTKTNSSIGIVQGNTRRWVRSRMEVTNTSPSCLKDLNILQSSTTSNRTHQSVKRTKLSAEEDSEHSPPKQAKSGKRLYEPCSSPSESSTQNVKVELRTSRTRGKVTSPQKLEVGEMTKHKAKPGQRERTSKISMAEETDISVIPTSRKMNLSEDQDTTPKLTRSSRRKGTPQSSSQLNSQKNGNNSGVSTPRRSSQRKVAGGTTYQVLFTGFSDTKQESIVRQLDPWQFLIKDHESESKFKFRLQESLEAASRTNLLAGYSVYVTPKVKPSPSEMKGIIESCGGVFINQAPNKSWPINSFIISCLDDRSMWCKLRKAGKPIVGAELLLLGVLQQKLDLVSNTLV</sequence>
<evidence type="ECO:0000256" key="5">
    <source>
        <dbReference type="ARBA" id="ARBA00023242"/>
    </source>
</evidence>
<keyword evidence="9" id="KW-1185">Reference proteome</keyword>
<keyword evidence="4" id="KW-0234">DNA repair</keyword>
<evidence type="ECO:0000256" key="2">
    <source>
        <dbReference type="ARBA" id="ARBA00022553"/>
    </source>
</evidence>
<evidence type="ECO:0000256" key="3">
    <source>
        <dbReference type="ARBA" id="ARBA00022763"/>
    </source>
</evidence>
<protein>
    <recommendedName>
        <fullName evidence="7">BRCT domain-containing protein</fullName>
    </recommendedName>
</protein>
<evidence type="ECO:0000259" key="7">
    <source>
        <dbReference type="Pfam" id="PF16589"/>
    </source>
</evidence>
<accession>A0A2J7QJF7</accession>
<feature type="compositionally biased region" description="Polar residues" evidence="6">
    <location>
        <begin position="1"/>
        <end position="12"/>
    </location>
</feature>
<feature type="region of interest" description="Disordered" evidence="6">
    <location>
        <begin position="1"/>
        <end position="98"/>
    </location>
</feature>
<dbReference type="PANTHER" id="PTHR23196">
    <property type="entry name" value="PAX TRANSCRIPTION ACTIVATION DOMAIN INTERACTING PROTEIN"/>
    <property type="match status" value="1"/>
</dbReference>
<evidence type="ECO:0000256" key="4">
    <source>
        <dbReference type="ARBA" id="ARBA00023204"/>
    </source>
</evidence>
<dbReference type="InterPro" id="IPR051579">
    <property type="entry name" value="DDR_Transcriptional_Reg"/>
</dbReference>
<feature type="domain" description="BRCT" evidence="7">
    <location>
        <begin position="407"/>
        <end position="492"/>
    </location>
</feature>
<dbReference type="EMBL" id="NEVH01013556">
    <property type="protein sequence ID" value="PNF28708.1"/>
    <property type="molecule type" value="Genomic_DNA"/>
</dbReference>
<feature type="compositionally biased region" description="Basic residues" evidence="6">
    <location>
        <begin position="45"/>
        <end position="55"/>
    </location>
</feature>
<dbReference type="Pfam" id="PF16589">
    <property type="entry name" value="BRCT_2"/>
    <property type="match status" value="1"/>
</dbReference>
<feature type="region of interest" description="Disordered" evidence="6">
    <location>
        <begin position="188"/>
        <end position="352"/>
    </location>
</feature>
<reference evidence="8 9" key="1">
    <citation type="submission" date="2017-12" db="EMBL/GenBank/DDBJ databases">
        <title>Hemimetabolous genomes reveal molecular basis of termite eusociality.</title>
        <authorList>
            <person name="Harrison M.C."/>
            <person name="Jongepier E."/>
            <person name="Robertson H.M."/>
            <person name="Arning N."/>
            <person name="Bitard-Feildel T."/>
            <person name="Chao H."/>
            <person name="Childers C.P."/>
            <person name="Dinh H."/>
            <person name="Doddapaneni H."/>
            <person name="Dugan S."/>
            <person name="Gowin J."/>
            <person name="Greiner C."/>
            <person name="Han Y."/>
            <person name="Hu H."/>
            <person name="Hughes D.S.T."/>
            <person name="Huylmans A.-K."/>
            <person name="Kemena C."/>
            <person name="Kremer L.P.M."/>
            <person name="Lee S.L."/>
            <person name="Lopez-Ezquerra A."/>
            <person name="Mallet L."/>
            <person name="Monroy-Kuhn J.M."/>
            <person name="Moser A."/>
            <person name="Murali S.C."/>
            <person name="Muzny D.M."/>
            <person name="Otani S."/>
            <person name="Piulachs M.-D."/>
            <person name="Poelchau M."/>
            <person name="Qu J."/>
            <person name="Schaub F."/>
            <person name="Wada-Katsumata A."/>
            <person name="Worley K.C."/>
            <person name="Xie Q."/>
            <person name="Ylla G."/>
            <person name="Poulsen M."/>
            <person name="Gibbs R.A."/>
            <person name="Schal C."/>
            <person name="Richards S."/>
            <person name="Belles X."/>
            <person name="Korb J."/>
            <person name="Bornberg-Bauer E."/>
        </authorList>
    </citation>
    <scope>NUCLEOTIDE SEQUENCE [LARGE SCALE GENOMIC DNA]</scope>
    <source>
        <tissue evidence="8">Whole body</tissue>
    </source>
</reference>
<comment type="caution">
    <text evidence="8">The sequence shown here is derived from an EMBL/GenBank/DDBJ whole genome shotgun (WGS) entry which is preliminary data.</text>
</comment>
<gene>
    <name evidence="8" type="ORF">B7P43_G07874</name>
</gene>
<feature type="compositionally biased region" description="Polar residues" evidence="6">
    <location>
        <begin position="322"/>
        <end position="345"/>
    </location>
</feature>
<dbReference type="AlphaFoldDB" id="A0A2J7QJF7"/>
<evidence type="ECO:0000256" key="1">
    <source>
        <dbReference type="ARBA" id="ARBA00004123"/>
    </source>
</evidence>
<dbReference type="OrthoDB" id="342264at2759"/>
<comment type="subcellular location">
    <subcellularLocation>
        <location evidence="1">Nucleus</location>
    </subcellularLocation>
</comment>
<feature type="compositionally biased region" description="Polar residues" evidence="6">
    <location>
        <begin position="234"/>
        <end position="244"/>
    </location>
</feature>
<feature type="non-terminal residue" evidence="8">
    <location>
        <position position="1"/>
    </location>
</feature>
<dbReference type="GO" id="GO:0006281">
    <property type="term" value="P:DNA repair"/>
    <property type="evidence" value="ECO:0007669"/>
    <property type="project" value="UniProtKB-KW"/>
</dbReference>
<feature type="compositionally biased region" description="Basic and acidic residues" evidence="6">
    <location>
        <begin position="264"/>
        <end position="282"/>
    </location>
</feature>
<feature type="compositionally biased region" description="Basic and acidic residues" evidence="6">
    <location>
        <begin position="81"/>
        <end position="91"/>
    </location>
</feature>
<name>A0A2J7QJF7_9NEOP</name>
<dbReference type="PANTHER" id="PTHR23196:SF34">
    <property type="entry name" value="MEDIATOR OF DNA DAMAGE CHECKPOINT PROTEIN 1"/>
    <property type="match status" value="1"/>
</dbReference>
<evidence type="ECO:0000256" key="6">
    <source>
        <dbReference type="SAM" id="MobiDB-lite"/>
    </source>
</evidence>
<keyword evidence="3" id="KW-0227">DNA damage</keyword>
<dbReference type="Proteomes" id="UP000235965">
    <property type="component" value="Unassembled WGS sequence"/>
</dbReference>
<dbReference type="GO" id="GO:0005634">
    <property type="term" value="C:nucleus"/>
    <property type="evidence" value="ECO:0007669"/>
    <property type="project" value="UniProtKB-SubCell"/>
</dbReference>
<dbReference type="Gene3D" id="3.40.50.10190">
    <property type="entry name" value="BRCT domain"/>
    <property type="match status" value="1"/>
</dbReference>
<evidence type="ECO:0000313" key="8">
    <source>
        <dbReference type="EMBL" id="PNF28708.1"/>
    </source>
</evidence>
<dbReference type="InterPro" id="IPR036420">
    <property type="entry name" value="BRCT_dom_sf"/>
</dbReference>
<dbReference type="CDD" id="cd18432">
    <property type="entry name" value="BRCT_PAXIP1_rpt6_like"/>
    <property type="match status" value="1"/>
</dbReference>